<accession>A0A930KXX1</accession>
<protein>
    <submittedName>
        <fullName evidence="2">HNH endonuclease</fullName>
    </submittedName>
</protein>
<dbReference type="Pfam" id="PF13391">
    <property type="entry name" value="HNH_2"/>
    <property type="match status" value="1"/>
</dbReference>
<dbReference type="GO" id="GO:0004519">
    <property type="term" value="F:endonuclease activity"/>
    <property type="evidence" value="ECO:0007669"/>
    <property type="project" value="UniProtKB-KW"/>
</dbReference>
<proteinExistence type="predicted"/>
<keyword evidence="2" id="KW-0540">Nuclease</keyword>
<gene>
    <name evidence="2" type="ORF">HXO58_04185</name>
</gene>
<evidence type="ECO:0000259" key="1">
    <source>
        <dbReference type="Pfam" id="PF13391"/>
    </source>
</evidence>
<sequence length="360" mass="40238">MDNNSTPSLPDLVLPSVVTTLSLPSKHASTDMRLPQAWLLRSVPDEENRSAASGKVYDDALDFRYVYDSKVPNHKNVREGDFVLIRDNSILLGSAVIRKIESYEADKVMTFCPRCGSSRITFKSDGLWRCDGKCLRRDNLKPEQRLHENPPQKAEKVQRFIAYYGDTWTDLIGAADKDSFKALSMPGKYNTQNSIVALDTAKVLDWLESLNTSGIHQLNLGEAHGIPVNPRGGFTMRTVKARNGQPQFRQELLNRFGSMCAFTGACHTAALDAAHLYSYAREGEHRVDEGLLLRKDLHKLFDSELVGVSSSRTLLLHPGLGNTQYQSLAGARLKVELPNRALELLDEHRSSLSWLDEALV</sequence>
<evidence type="ECO:0000313" key="3">
    <source>
        <dbReference type="Proteomes" id="UP000713964"/>
    </source>
</evidence>
<dbReference type="AlphaFoldDB" id="A0A930KXX1"/>
<name>A0A930KXX1_9MICC</name>
<organism evidence="2 3">
    <name type="scientific">Rothia mucilaginosa</name>
    <dbReference type="NCBI Taxonomy" id="43675"/>
    <lineage>
        <taxon>Bacteria</taxon>
        <taxon>Bacillati</taxon>
        <taxon>Actinomycetota</taxon>
        <taxon>Actinomycetes</taxon>
        <taxon>Micrococcales</taxon>
        <taxon>Micrococcaceae</taxon>
        <taxon>Rothia</taxon>
    </lineage>
</organism>
<dbReference type="InterPro" id="IPR003615">
    <property type="entry name" value="HNH_nuc"/>
</dbReference>
<keyword evidence="2" id="KW-0255">Endonuclease</keyword>
<feature type="domain" description="HNH nuclease" evidence="1">
    <location>
        <begin position="260"/>
        <end position="308"/>
    </location>
</feature>
<comment type="caution">
    <text evidence="2">The sequence shown here is derived from an EMBL/GenBank/DDBJ whole genome shotgun (WGS) entry which is preliminary data.</text>
</comment>
<evidence type="ECO:0000313" key="2">
    <source>
        <dbReference type="EMBL" id="MBF1659018.1"/>
    </source>
</evidence>
<keyword evidence="2" id="KW-0378">Hydrolase</keyword>
<reference evidence="2" key="1">
    <citation type="submission" date="2020-04" db="EMBL/GenBank/DDBJ databases">
        <title>Deep metagenomics examines the oral microbiome during advanced dental caries in children, revealing novel taxa and co-occurrences with host molecules.</title>
        <authorList>
            <person name="Baker J.L."/>
            <person name="Morton J.T."/>
            <person name="Dinis M."/>
            <person name="Alvarez R."/>
            <person name="Tran N.C."/>
            <person name="Knight R."/>
            <person name="Edlund A."/>
        </authorList>
    </citation>
    <scope>NUCLEOTIDE SEQUENCE</scope>
    <source>
        <strain evidence="2">JCVI_29_bin.11</strain>
    </source>
</reference>
<dbReference type="EMBL" id="JABZXL010000008">
    <property type="protein sequence ID" value="MBF1659018.1"/>
    <property type="molecule type" value="Genomic_DNA"/>
</dbReference>
<dbReference type="Proteomes" id="UP000713964">
    <property type="component" value="Unassembled WGS sequence"/>
</dbReference>